<comment type="caution">
    <text evidence="1">The sequence shown here is derived from an EMBL/GenBank/DDBJ whole genome shotgun (WGS) entry which is preliminary data.</text>
</comment>
<dbReference type="AlphaFoldDB" id="A0A1X2HJ63"/>
<sequence length="83" mass="9462">MLCIGLPVLLSDADDDAPWSVLRRPNPCGRLRHVSHRSQTWLNLEVNSRVFWPSSCFYFRCICVCMHVCIGLSGANRLRTRSA</sequence>
<dbReference type="EMBL" id="MCGN01000003">
    <property type="protein sequence ID" value="ORY99097.1"/>
    <property type="molecule type" value="Genomic_DNA"/>
</dbReference>
<evidence type="ECO:0000313" key="2">
    <source>
        <dbReference type="Proteomes" id="UP000242180"/>
    </source>
</evidence>
<dbReference type="Proteomes" id="UP000242180">
    <property type="component" value="Unassembled WGS sequence"/>
</dbReference>
<gene>
    <name evidence="1" type="ORF">BCR43DRAFT_488723</name>
</gene>
<keyword evidence="2" id="KW-1185">Reference proteome</keyword>
<reference evidence="1 2" key="1">
    <citation type="submission" date="2016-07" db="EMBL/GenBank/DDBJ databases">
        <title>Pervasive Adenine N6-methylation of Active Genes in Fungi.</title>
        <authorList>
            <consortium name="DOE Joint Genome Institute"/>
            <person name="Mondo S.J."/>
            <person name="Dannebaum R.O."/>
            <person name="Kuo R.C."/>
            <person name="Labutti K."/>
            <person name="Haridas S."/>
            <person name="Kuo A."/>
            <person name="Salamov A."/>
            <person name="Ahrendt S.R."/>
            <person name="Lipzen A."/>
            <person name="Sullivan W."/>
            <person name="Andreopoulos W.B."/>
            <person name="Clum A."/>
            <person name="Lindquist E."/>
            <person name="Daum C."/>
            <person name="Ramamoorthy G.K."/>
            <person name="Gryganskyi A."/>
            <person name="Culley D."/>
            <person name="Magnuson J.K."/>
            <person name="James T.Y."/>
            <person name="O'Malley M.A."/>
            <person name="Stajich J.E."/>
            <person name="Spatafora J.W."/>
            <person name="Visel A."/>
            <person name="Grigoriev I.V."/>
        </authorList>
    </citation>
    <scope>NUCLEOTIDE SEQUENCE [LARGE SCALE GENOMIC DNA]</scope>
    <source>
        <strain evidence="1 2">NRRL 2496</strain>
    </source>
</reference>
<name>A0A1X2HJ63_SYNRA</name>
<protein>
    <submittedName>
        <fullName evidence="1">Uncharacterized protein</fullName>
    </submittedName>
</protein>
<dbReference type="InParanoid" id="A0A1X2HJ63"/>
<evidence type="ECO:0000313" key="1">
    <source>
        <dbReference type="EMBL" id="ORY99097.1"/>
    </source>
</evidence>
<accession>A0A1X2HJ63</accession>
<proteinExistence type="predicted"/>
<organism evidence="1 2">
    <name type="scientific">Syncephalastrum racemosum</name>
    <name type="common">Filamentous fungus</name>
    <dbReference type="NCBI Taxonomy" id="13706"/>
    <lineage>
        <taxon>Eukaryota</taxon>
        <taxon>Fungi</taxon>
        <taxon>Fungi incertae sedis</taxon>
        <taxon>Mucoromycota</taxon>
        <taxon>Mucoromycotina</taxon>
        <taxon>Mucoromycetes</taxon>
        <taxon>Mucorales</taxon>
        <taxon>Syncephalastraceae</taxon>
        <taxon>Syncephalastrum</taxon>
    </lineage>
</organism>